<dbReference type="AlphaFoldDB" id="A0A5M9GEH4"/>
<protein>
    <submittedName>
        <fullName evidence="1">Uncharacterized protein</fullName>
    </submittedName>
</protein>
<evidence type="ECO:0000313" key="3">
    <source>
        <dbReference type="EMBL" id="SME03294.1"/>
    </source>
</evidence>
<dbReference type="Proteomes" id="UP000194435">
    <property type="component" value="Unassembled WGS sequence"/>
</dbReference>
<dbReference type="EMBL" id="JARPRV010000030">
    <property type="protein sequence ID" value="MDG0944678.1"/>
    <property type="molecule type" value="Genomic_DNA"/>
</dbReference>
<sequence length="318" mass="37262">MGIKMSSAYHPFLNRIVGIDEIQENEALQTDLYCTDENCRKQLSFVDEFERKYNDKTIKVRAFLRLAGKEKHIETCQFNTADQVKVIARSAEDLMTSLENGKYEFRLHVIKNALHKKKNSAVASDVLVPTGAKQKNPQKVYENKGKLSSYLASMKKIMQLRTQLEDQDRELRNLVVLKFHNKKIDWNKFFYDTENFREAFDYLSTSPDHPICLHGRIKSINKPTETFPYHSISLYSPWVEKADKDNIKRIPSVSITIYNKSLVEEVMQKFEEGIKHIAIFSDINYKVSKIVIDEKKQEKPQYLNLQGKLNRQKQIHMY</sequence>
<reference evidence="1 5" key="2">
    <citation type="submission" date="2019-09" db="EMBL/GenBank/DDBJ databases">
        <authorList>
            <person name="Geng P."/>
            <person name="Wan X."/>
            <person name="Zhou G."/>
            <person name="Yuan Z."/>
            <person name="Hu X."/>
        </authorList>
    </citation>
    <scope>NUCLEOTIDE SEQUENCE [LARGE SCALE GENOMIC DNA]</scope>
    <source>
        <strain evidence="1 5">EFR-4</strain>
    </source>
</reference>
<name>A0A5M9GEH4_9BACI</name>
<evidence type="ECO:0000313" key="1">
    <source>
        <dbReference type="EMBL" id="KAA8472973.1"/>
    </source>
</evidence>
<keyword evidence="6" id="KW-1185">Reference proteome</keyword>
<proteinExistence type="predicted"/>
<reference evidence="2 6" key="3">
    <citation type="submission" date="2023-03" db="EMBL/GenBank/DDBJ databases">
        <title>Genetic diversity of Bacillus cereus sensu lato isolates from Slovenia.</title>
        <authorList>
            <person name="Abdelli M."/>
        </authorList>
    </citation>
    <scope>NUCLEOTIDE SEQUENCE [LARGE SCALE GENOMIC DNA]</scope>
    <source>
        <strain evidence="2 6">SIBC61B</strain>
    </source>
</reference>
<comment type="caution">
    <text evidence="1">The sequence shown here is derived from an EMBL/GenBank/DDBJ whole genome shotgun (WGS) entry which is preliminary data.</text>
</comment>
<evidence type="ECO:0000313" key="2">
    <source>
        <dbReference type="EMBL" id="MDG0944678.1"/>
    </source>
</evidence>
<evidence type="ECO:0000313" key="4">
    <source>
        <dbReference type="Proteomes" id="UP000194435"/>
    </source>
</evidence>
<evidence type="ECO:0000313" key="5">
    <source>
        <dbReference type="Proteomes" id="UP000325411"/>
    </source>
</evidence>
<reference evidence="3 4" key="1">
    <citation type="submission" date="2017-04" db="EMBL/GenBank/DDBJ databases">
        <authorList>
            <person name="Criscuolo A."/>
        </authorList>
    </citation>
    <scope>NUCLEOTIDE SEQUENCE [LARGE SCALE GENOMIC DNA]</scope>
    <source>
        <strain evidence="3">16-00221</strain>
    </source>
</reference>
<dbReference type="Proteomes" id="UP001221338">
    <property type="component" value="Unassembled WGS sequence"/>
</dbReference>
<gene>
    <name evidence="3" type="ORF">BACERE00221_02174</name>
    <name evidence="1" type="ORF">FYW06_28100</name>
    <name evidence="2" type="ORF">P6U22_26450</name>
</gene>
<accession>A0A5M9GEH4</accession>
<dbReference type="RefSeq" id="WP_000511678.1">
    <property type="nucleotide sequence ID" value="NZ_CMPU01000006.1"/>
</dbReference>
<dbReference type="Proteomes" id="UP000325411">
    <property type="component" value="Unassembled WGS sequence"/>
</dbReference>
<organism evidence="1 5">
    <name type="scientific">Bacillus paranthracis</name>
    <dbReference type="NCBI Taxonomy" id="2026186"/>
    <lineage>
        <taxon>Bacteria</taxon>
        <taxon>Bacillati</taxon>
        <taxon>Bacillota</taxon>
        <taxon>Bacilli</taxon>
        <taxon>Bacillales</taxon>
        <taxon>Bacillaceae</taxon>
        <taxon>Bacillus</taxon>
        <taxon>Bacillus cereus group</taxon>
    </lineage>
</organism>
<dbReference type="EMBL" id="FWZC01000033">
    <property type="protein sequence ID" value="SME03294.1"/>
    <property type="molecule type" value="Genomic_DNA"/>
</dbReference>
<dbReference type="EMBL" id="VXCE01000045">
    <property type="protein sequence ID" value="KAA8472973.1"/>
    <property type="molecule type" value="Genomic_DNA"/>
</dbReference>
<evidence type="ECO:0000313" key="6">
    <source>
        <dbReference type="Proteomes" id="UP001221338"/>
    </source>
</evidence>